<keyword evidence="3" id="KW-1185">Reference proteome</keyword>
<evidence type="ECO:0000259" key="1">
    <source>
        <dbReference type="Pfam" id="PF00668"/>
    </source>
</evidence>
<feature type="domain" description="Condensation" evidence="1">
    <location>
        <begin position="32"/>
        <end position="328"/>
    </location>
</feature>
<gene>
    <name evidence="2" type="ORF">GCM10010191_19980</name>
</gene>
<organism evidence="2 3">
    <name type="scientific">Actinomadura vinacea</name>
    <dbReference type="NCBI Taxonomy" id="115336"/>
    <lineage>
        <taxon>Bacteria</taxon>
        <taxon>Bacillati</taxon>
        <taxon>Actinomycetota</taxon>
        <taxon>Actinomycetes</taxon>
        <taxon>Streptosporangiales</taxon>
        <taxon>Thermomonosporaceae</taxon>
        <taxon>Actinomadura</taxon>
    </lineage>
</organism>
<protein>
    <recommendedName>
        <fullName evidence="1">Condensation domain-containing protein</fullName>
    </recommendedName>
</protein>
<reference evidence="3" key="1">
    <citation type="journal article" date="2019" name="Int. J. Syst. Evol. Microbiol.">
        <title>The Global Catalogue of Microorganisms (GCM) 10K type strain sequencing project: providing services to taxonomists for standard genome sequencing and annotation.</title>
        <authorList>
            <consortium name="The Broad Institute Genomics Platform"/>
            <consortium name="The Broad Institute Genome Sequencing Center for Infectious Disease"/>
            <person name="Wu L."/>
            <person name="Ma J."/>
        </authorList>
    </citation>
    <scope>NUCLEOTIDE SEQUENCE [LARGE SCALE GENOMIC DNA]</scope>
    <source>
        <strain evidence="3">JCM 3325</strain>
    </source>
</reference>
<dbReference type="PANTHER" id="PTHR45527">
    <property type="entry name" value="NONRIBOSOMAL PEPTIDE SYNTHETASE"/>
    <property type="match status" value="1"/>
</dbReference>
<dbReference type="SUPFAM" id="SSF52777">
    <property type="entry name" value="CoA-dependent acyltransferases"/>
    <property type="match status" value="2"/>
</dbReference>
<evidence type="ECO:0000313" key="2">
    <source>
        <dbReference type="EMBL" id="GAA2410961.1"/>
    </source>
</evidence>
<dbReference type="EMBL" id="BAAARW010000006">
    <property type="protein sequence ID" value="GAA2410961.1"/>
    <property type="molecule type" value="Genomic_DNA"/>
</dbReference>
<dbReference type="InterPro" id="IPR023213">
    <property type="entry name" value="CAT-like_dom_sf"/>
</dbReference>
<name>A0ABP5VWP2_9ACTN</name>
<sequence>MEPLCYGQLSVWRYLERNPRDSWAQANLTRLHRLADGVTLRDLDTAFTTLWGRYETLRTTYDDGSGGIPLQIVHDAPESVLEVLELEDGGAEEARRLVDESAARPFTFTDDFGWRHLVMVRSGRPVFLGLVAGHVVVDAWAMRHLESELRWLFRHPEAVRPTEGAIVEGPRDMAREQRSPAWKRRRAMARDHWDRVLTGELDGLVPGSAAGPLAAPADRFRAVLRLGAASGLVTALARRYRVFPQGVLLALLALGVARLDQADRHIVWVMSSNRYEPPWNGLVTSMNQRVPMSVRMDPAEPLSAFVRRVQESAVQACWNGSYDVDEMSRLALRLLGSDPDSGCLLNYAATGWPARAADDPAAIPRARVELGPSDRPAPAKLYLVVSGADTISVQAHADPAVFPEQTVRALLIGLEESLRAAFTDPRIDLASLPSWSGSQ</sequence>
<dbReference type="Pfam" id="PF00668">
    <property type="entry name" value="Condensation"/>
    <property type="match status" value="1"/>
</dbReference>
<dbReference type="Gene3D" id="3.30.559.30">
    <property type="entry name" value="Nonribosomal peptide synthetase, condensation domain"/>
    <property type="match status" value="1"/>
</dbReference>
<dbReference type="Proteomes" id="UP001501231">
    <property type="component" value="Unassembled WGS sequence"/>
</dbReference>
<dbReference type="PANTHER" id="PTHR45527:SF1">
    <property type="entry name" value="FATTY ACID SYNTHASE"/>
    <property type="match status" value="1"/>
</dbReference>
<accession>A0ABP5VWP2</accession>
<comment type="caution">
    <text evidence="2">The sequence shown here is derived from an EMBL/GenBank/DDBJ whole genome shotgun (WGS) entry which is preliminary data.</text>
</comment>
<dbReference type="Gene3D" id="3.30.559.10">
    <property type="entry name" value="Chloramphenicol acetyltransferase-like domain"/>
    <property type="match status" value="1"/>
</dbReference>
<proteinExistence type="predicted"/>
<dbReference type="InterPro" id="IPR001242">
    <property type="entry name" value="Condensation_dom"/>
</dbReference>
<evidence type="ECO:0000313" key="3">
    <source>
        <dbReference type="Proteomes" id="UP001501231"/>
    </source>
</evidence>